<sequence>MQLSSDDASLPARYDVRITLQRFGACRMKLFSQIVILACSISPFAVFADEPPAVDFSRDVLPILSNKCFICHGPDSAGHGDDMLRLDSFEGASAERDGQKAIDPDQLQNSILLKRIHSADDPMPPADAEKQLTELERETLTRWVSSGGEYARHWAYILPQAVVPDVTNETPTPQEPDAAIIDAFISRQHKKRGVDFAPEAERATLARRVSLTLTGLPPEPAALQEFLNDTSDDAYNKFIDQQMNSPRFGEHQARYWLDAVRYGDTHGLHLDNRRGIYPYRDWVVRAFNKNMPLDQFIVEQLAGDLLPNPTLSTRVATGFVRMNPTTSEGGAIPAEFQAKNNFDRTETLGTVLLGMSLTCVRCHTHKYDPILHTEYYQLLAFFNSTAESPMDGNKYDYGPVLKAPSDQSGWDRWDELQRLRRQLLVDVRVAVNSGAVDEGAVDAFTKATAAEQLETVADPSGPFAAQTALQARAADLQAQFKALEESFTTTLVAQDLLQPRPTYVLRRGEYNLPIGEALLPGVPAVLGSLPPDVPANRLGLARWLTYRDNPLVARVLVNRIWQQVFGYGLVRTPEDFGLQGEQPTHPELLDWLALRLQSSRWDRNHLLKLMLHSRTFKQSSAWRTDVEDPENRLFARATSYRLDAEVLRDTGLWASGMLDAHMGGEGVKPYQPTGMWKALAHPASNTKLYEPDSGKRLYRRSLYVYWKRTSPHPMMTLFDAPDRESSCVRRSRSNTSLQSLGLLNETQRIEMSRKLAERLIVERSDDTARLNLLFTLLASREPTTSERAACDQLLKSMTQRYSSSPKDAAALLSIGEVARNEELNAVEVAAWSQVVTTVLASDAAILLY</sequence>
<evidence type="ECO:0000313" key="4">
    <source>
        <dbReference type="EMBL" id="APZ91715.1"/>
    </source>
</evidence>
<evidence type="ECO:0000259" key="1">
    <source>
        <dbReference type="Pfam" id="PF07583"/>
    </source>
</evidence>
<dbReference type="Proteomes" id="UP000187735">
    <property type="component" value="Chromosome"/>
</dbReference>
<dbReference type="InterPro" id="IPR036909">
    <property type="entry name" value="Cyt_c-like_dom_sf"/>
</dbReference>
<keyword evidence="5" id="KW-1185">Reference proteome</keyword>
<name>A0A1P8WCC7_9PLAN</name>
<proteinExistence type="predicted"/>
<dbReference type="Pfam" id="PF07587">
    <property type="entry name" value="PSD1"/>
    <property type="match status" value="1"/>
</dbReference>
<dbReference type="Pfam" id="PF07583">
    <property type="entry name" value="PSCyt2"/>
    <property type="match status" value="1"/>
</dbReference>
<dbReference type="InterPro" id="IPR011429">
    <property type="entry name" value="Cyt_c_Planctomycete-type"/>
</dbReference>
<dbReference type="STRING" id="1891926.Fuma_01306"/>
<dbReference type="InterPro" id="IPR022655">
    <property type="entry name" value="DUF1553"/>
</dbReference>
<dbReference type="AlphaFoldDB" id="A0A1P8WCC7"/>
<dbReference type="KEGG" id="fmr:Fuma_01306"/>
<reference evidence="4 5" key="1">
    <citation type="journal article" date="2016" name="Front. Microbiol.">
        <title>Fuerstia marisgermanicae gen. nov., sp. nov., an Unusual Member of the Phylum Planctomycetes from the German Wadden Sea.</title>
        <authorList>
            <person name="Kohn T."/>
            <person name="Heuer A."/>
            <person name="Jogler M."/>
            <person name="Vollmers J."/>
            <person name="Boedeker C."/>
            <person name="Bunk B."/>
            <person name="Rast P."/>
            <person name="Borchert D."/>
            <person name="Glockner I."/>
            <person name="Freese H.M."/>
            <person name="Klenk H.P."/>
            <person name="Overmann J."/>
            <person name="Kaster A.K."/>
            <person name="Rohde M."/>
            <person name="Wiegand S."/>
            <person name="Jogler C."/>
        </authorList>
    </citation>
    <scope>NUCLEOTIDE SEQUENCE [LARGE SCALE GENOMIC DNA]</scope>
    <source>
        <strain evidence="4 5">NH11</strain>
    </source>
</reference>
<dbReference type="PANTHER" id="PTHR35889:SF3">
    <property type="entry name" value="F-BOX DOMAIN-CONTAINING PROTEIN"/>
    <property type="match status" value="1"/>
</dbReference>
<dbReference type="InterPro" id="IPR011444">
    <property type="entry name" value="DUF1549"/>
</dbReference>
<organism evidence="4 5">
    <name type="scientific">Fuerstiella marisgermanici</name>
    <dbReference type="NCBI Taxonomy" id="1891926"/>
    <lineage>
        <taxon>Bacteria</taxon>
        <taxon>Pseudomonadati</taxon>
        <taxon>Planctomycetota</taxon>
        <taxon>Planctomycetia</taxon>
        <taxon>Planctomycetales</taxon>
        <taxon>Planctomycetaceae</taxon>
        <taxon>Fuerstiella</taxon>
    </lineage>
</organism>
<dbReference type="Pfam" id="PF07635">
    <property type="entry name" value="PSCyt1"/>
    <property type="match status" value="1"/>
</dbReference>
<accession>A0A1P8WCC7</accession>
<evidence type="ECO:0000259" key="3">
    <source>
        <dbReference type="Pfam" id="PF07635"/>
    </source>
</evidence>
<dbReference type="EMBL" id="CP017641">
    <property type="protein sequence ID" value="APZ91715.1"/>
    <property type="molecule type" value="Genomic_DNA"/>
</dbReference>
<protein>
    <submittedName>
        <fullName evidence="4">Planctomycete cytochrome C</fullName>
    </submittedName>
</protein>
<dbReference type="GO" id="GO:0020037">
    <property type="term" value="F:heme binding"/>
    <property type="evidence" value="ECO:0007669"/>
    <property type="project" value="InterPro"/>
</dbReference>
<feature type="domain" description="Cytochrome C Planctomycete-type" evidence="3">
    <location>
        <begin position="68"/>
        <end position="127"/>
    </location>
</feature>
<dbReference type="GO" id="GO:0009055">
    <property type="term" value="F:electron transfer activity"/>
    <property type="evidence" value="ECO:0007669"/>
    <property type="project" value="InterPro"/>
</dbReference>
<feature type="domain" description="DUF1553" evidence="2">
    <location>
        <begin position="536"/>
        <end position="793"/>
    </location>
</feature>
<evidence type="ECO:0000259" key="2">
    <source>
        <dbReference type="Pfam" id="PF07587"/>
    </source>
</evidence>
<feature type="domain" description="DUF1549" evidence="1">
    <location>
        <begin position="181"/>
        <end position="386"/>
    </location>
</feature>
<dbReference type="SUPFAM" id="SSF46626">
    <property type="entry name" value="Cytochrome c"/>
    <property type="match status" value="1"/>
</dbReference>
<gene>
    <name evidence="4" type="ORF">Fuma_01306</name>
</gene>
<dbReference type="PANTHER" id="PTHR35889">
    <property type="entry name" value="CYCLOINULO-OLIGOSACCHARIDE FRUCTANOTRANSFERASE-RELATED"/>
    <property type="match status" value="1"/>
</dbReference>
<evidence type="ECO:0000313" key="5">
    <source>
        <dbReference type="Proteomes" id="UP000187735"/>
    </source>
</evidence>